<dbReference type="RefSeq" id="WP_129235311.1">
    <property type="nucleotide sequence ID" value="NZ_SDPL01000276.1"/>
</dbReference>
<sequence length="139" mass="14843">MTIETTDVAALAARVVASVTVEGDVSPRVELTPAAGVLLATLWAKHGPLMFHQSGGCCDGSAPMCYPAGDLVTSAADVLLGELDLGSGRVVPFWMSAEQFRYWRHTHLTVDVVPGRGSGFSLEAPEGVRFLIRSRLMEE</sequence>
<gene>
    <name evidence="1" type="ORF">ESO86_12455</name>
</gene>
<organism evidence="1 2">
    <name type="scientific">Agromyces binzhouensis</name>
    <dbReference type="NCBI Taxonomy" id="1817495"/>
    <lineage>
        <taxon>Bacteria</taxon>
        <taxon>Bacillati</taxon>
        <taxon>Actinomycetota</taxon>
        <taxon>Actinomycetes</taxon>
        <taxon>Micrococcales</taxon>
        <taxon>Microbacteriaceae</taxon>
        <taxon>Agromyces</taxon>
    </lineage>
</organism>
<dbReference type="InterPro" id="IPR008497">
    <property type="entry name" value="DUF779"/>
</dbReference>
<keyword evidence="2" id="KW-1185">Reference proteome</keyword>
<proteinExistence type="predicted"/>
<dbReference type="Pfam" id="PF05610">
    <property type="entry name" value="DUF779"/>
    <property type="match status" value="1"/>
</dbReference>
<evidence type="ECO:0000313" key="1">
    <source>
        <dbReference type="EMBL" id="RXZ45951.1"/>
    </source>
</evidence>
<comment type="caution">
    <text evidence="1">The sequence shown here is derived from an EMBL/GenBank/DDBJ whole genome shotgun (WGS) entry which is preliminary data.</text>
</comment>
<reference evidence="1 2" key="1">
    <citation type="submission" date="2019-01" db="EMBL/GenBank/DDBJ databases">
        <authorList>
            <person name="Li J."/>
        </authorList>
    </citation>
    <scope>NUCLEOTIDE SEQUENCE [LARGE SCALE GENOMIC DNA]</scope>
    <source>
        <strain evidence="1 2">CGMCC 4.7180</strain>
    </source>
</reference>
<dbReference type="Proteomes" id="UP000292881">
    <property type="component" value="Unassembled WGS sequence"/>
</dbReference>
<dbReference type="AlphaFoldDB" id="A0A4Q2JE10"/>
<accession>A0A4Q2JE10</accession>
<dbReference type="PIRSF" id="PIRSF009151">
    <property type="entry name" value="DUF779"/>
    <property type="match status" value="1"/>
</dbReference>
<name>A0A4Q2JE10_9MICO</name>
<evidence type="ECO:0000313" key="2">
    <source>
        <dbReference type="Proteomes" id="UP000292881"/>
    </source>
</evidence>
<protein>
    <submittedName>
        <fullName evidence="1">DUF779 domain-containing protein</fullName>
    </submittedName>
</protein>
<dbReference type="OrthoDB" id="3725739at2"/>
<dbReference type="EMBL" id="SDPL01000276">
    <property type="protein sequence ID" value="RXZ45951.1"/>
    <property type="molecule type" value="Genomic_DNA"/>
</dbReference>